<dbReference type="InterPro" id="IPR000515">
    <property type="entry name" value="MetI-like"/>
</dbReference>
<feature type="transmembrane region" description="Helical" evidence="7">
    <location>
        <begin position="231"/>
        <end position="250"/>
    </location>
</feature>
<gene>
    <name evidence="9" type="ORF">SAMN05660330_03673</name>
</gene>
<dbReference type="PANTHER" id="PTHR47737:SF1">
    <property type="entry name" value="GLYCINE BETAINE_PROLINE BETAINE TRANSPORT SYSTEM PERMEASE PROTEIN PROW"/>
    <property type="match status" value="1"/>
</dbReference>
<feature type="transmembrane region" description="Helical" evidence="7">
    <location>
        <begin position="151"/>
        <end position="178"/>
    </location>
</feature>
<dbReference type="GO" id="GO:0015226">
    <property type="term" value="F:carnitine transmembrane transporter activity"/>
    <property type="evidence" value="ECO:0007669"/>
    <property type="project" value="TreeGrafter"/>
</dbReference>
<keyword evidence="5 7" id="KW-1133">Transmembrane helix</keyword>
<evidence type="ECO:0000256" key="2">
    <source>
        <dbReference type="ARBA" id="ARBA00022448"/>
    </source>
</evidence>
<dbReference type="PANTHER" id="PTHR47737">
    <property type="entry name" value="GLYCINE BETAINE/PROLINE BETAINE TRANSPORT SYSTEM PERMEASE PROTEIN PROW"/>
    <property type="match status" value="1"/>
</dbReference>
<evidence type="ECO:0000256" key="1">
    <source>
        <dbReference type="ARBA" id="ARBA00004651"/>
    </source>
</evidence>
<feature type="domain" description="ABC transmembrane type-1" evidence="8">
    <location>
        <begin position="104"/>
        <end position="283"/>
    </location>
</feature>
<dbReference type="InterPro" id="IPR035906">
    <property type="entry name" value="MetI-like_sf"/>
</dbReference>
<dbReference type="EMBL" id="FNJI01000035">
    <property type="protein sequence ID" value="SDP68500.1"/>
    <property type="molecule type" value="Genomic_DNA"/>
</dbReference>
<dbReference type="SUPFAM" id="SSF161098">
    <property type="entry name" value="MetI-like"/>
    <property type="match status" value="1"/>
</dbReference>
<name>A0A1H0UQX1_9BACT</name>
<evidence type="ECO:0000259" key="8">
    <source>
        <dbReference type="PROSITE" id="PS50928"/>
    </source>
</evidence>
<protein>
    <submittedName>
        <fullName evidence="9">Glycine betaine/proline transport system permease protein</fullName>
    </submittedName>
</protein>
<dbReference type="AlphaFoldDB" id="A0A1H0UQX1"/>
<evidence type="ECO:0000256" key="6">
    <source>
        <dbReference type="ARBA" id="ARBA00023136"/>
    </source>
</evidence>
<evidence type="ECO:0000256" key="7">
    <source>
        <dbReference type="RuleBase" id="RU363032"/>
    </source>
</evidence>
<comment type="similarity">
    <text evidence="7">Belongs to the binding-protein-dependent transport system permease family.</text>
</comment>
<dbReference type="GO" id="GO:0005275">
    <property type="term" value="F:amine transmembrane transporter activity"/>
    <property type="evidence" value="ECO:0007669"/>
    <property type="project" value="TreeGrafter"/>
</dbReference>
<keyword evidence="4 7" id="KW-0812">Transmembrane</keyword>
<dbReference type="FunFam" id="1.10.3720.10:FF:000001">
    <property type="entry name" value="Glycine betaine ABC transporter, permease"/>
    <property type="match status" value="1"/>
</dbReference>
<dbReference type="PROSITE" id="PS50928">
    <property type="entry name" value="ABC_TM1"/>
    <property type="match status" value="1"/>
</dbReference>
<evidence type="ECO:0000256" key="4">
    <source>
        <dbReference type="ARBA" id="ARBA00022692"/>
    </source>
</evidence>
<dbReference type="RefSeq" id="WP_092225493.1">
    <property type="nucleotide sequence ID" value="NZ_FNJI01000035.1"/>
</dbReference>
<organism evidence="9 10">
    <name type="scientific">Desulforhopalus singaporensis</name>
    <dbReference type="NCBI Taxonomy" id="91360"/>
    <lineage>
        <taxon>Bacteria</taxon>
        <taxon>Pseudomonadati</taxon>
        <taxon>Thermodesulfobacteriota</taxon>
        <taxon>Desulfobulbia</taxon>
        <taxon>Desulfobulbales</taxon>
        <taxon>Desulfocapsaceae</taxon>
        <taxon>Desulforhopalus</taxon>
    </lineage>
</organism>
<feature type="transmembrane region" description="Helical" evidence="7">
    <location>
        <begin position="84"/>
        <end position="102"/>
    </location>
</feature>
<keyword evidence="6 7" id="KW-0472">Membrane</keyword>
<comment type="subcellular location">
    <subcellularLocation>
        <location evidence="1 7">Cell membrane</location>
        <topology evidence="1 7">Multi-pass membrane protein</topology>
    </subcellularLocation>
</comment>
<dbReference type="OrthoDB" id="9815258at2"/>
<keyword evidence="2 7" id="KW-0813">Transport</keyword>
<evidence type="ECO:0000313" key="10">
    <source>
        <dbReference type="Proteomes" id="UP000199073"/>
    </source>
</evidence>
<feature type="transmembrane region" description="Helical" evidence="7">
    <location>
        <begin position="108"/>
        <end position="130"/>
    </location>
</feature>
<dbReference type="Proteomes" id="UP000199073">
    <property type="component" value="Unassembled WGS sequence"/>
</dbReference>
<keyword evidence="3" id="KW-1003">Cell membrane</keyword>
<dbReference type="Pfam" id="PF00528">
    <property type="entry name" value="BPD_transp_1"/>
    <property type="match status" value="1"/>
</dbReference>
<keyword evidence="10" id="KW-1185">Reference proteome</keyword>
<dbReference type="STRING" id="91360.SAMN05660330_03673"/>
<proteinExistence type="inferred from homology"/>
<evidence type="ECO:0000256" key="3">
    <source>
        <dbReference type="ARBA" id="ARBA00022475"/>
    </source>
</evidence>
<dbReference type="GO" id="GO:0015871">
    <property type="term" value="P:choline transport"/>
    <property type="evidence" value="ECO:0007669"/>
    <property type="project" value="TreeGrafter"/>
</dbReference>
<accession>A0A1H0UQX1</accession>
<dbReference type="Gene3D" id="1.10.3720.10">
    <property type="entry name" value="MetI-like"/>
    <property type="match status" value="1"/>
</dbReference>
<feature type="transmembrane region" description="Helical" evidence="7">
    <location>
        <begin position="262"/>
        <end position="279"/>
    </location>
</feature>
<dbReference type="GO" id="GO:0031460">
    <property type="term" value="P:glycine betaine transport"/>
    <property type="evidence" value="ECO:0007669"/>
    <property type="project" value="TreeGrafter"/>
</dbReference>
<evidence type="ECO:0000313" key="9">
    <source>
        <dbReference type="EMBL" id="SDP68500.1"/>
    </source>
</evidence>
<dbReference type="CDD" id="cd06261">
    <property type="entry name" value="TM_PBP2"/>
    <property type="match status" value="1"/>
</dbReference>
<dbReference type="GO" id="GO:0043190">
    <property type="term" value="C:ATP-binding cassette (ABC) transporter complex"/>
    <property type="evidence" value="ECO:0007669"/>
    <property type="project" value="TreeGrafter"/>
</dbReference>
<reference evidence="9 10" key="1">
    <citation type="submission" date="2016-10" db="EMBL/GenBank/DDBJ databases">
        <authorList>
            <person name="de Groot N.N."/>
        </authorList>
    </citation>
    <scope>NUCLEOTIDE SEQUENCE [LARGE SCALE GENOMIC DNA]</scope>
    <source>
        <strain evidence="9 10">DSM 12130</strain>
    </source>
</reference>
<evidence type="ECO:0000256" key="5">
    <source>
        <dbReference type="ARBA" id="ARBA00022989"/>
    </source>
</evidence>
<sequence length="323" mass="35548">MVELNVSIWHNILNPLELIHLPLDIWVDELLNWLVGNYRWFFQLIRAPIDFALVTIEHLLQNTPEVILLILGWFVSWQFADRKTTVFVLISMVTVGLVGAWSQAMTTLALVITSVVFCIIIGLPMGILLSRSSKMEAAVRPVLDAMQTTPAFVYLIPVVMLFGVGNVPGIIVTIVFALPPLVRLTILGIHQVPSDVIEAAYAFGASERQVMVKIKIPLALRTIMTGINQTLMLSLSMVVVASMIAVGGLGQMVLRGIGRLDIGQAAIGGLGIVLMAIALDRVTQGMGLSPRMRGTRFWYQKGPVHLLIKLRDKVKDATTNDIH</sequence>